<dbReference type="GO" id="GO:0003677">
    <property type="term" value="F:DNA binding"/>
    <property type="evidence" value="ECO:0007669"/>
    <property type="project" value="UniProtKB-KW"/>
</dbReference>
<proteinExistence type="predicted"/>
<name>Q8L2G6_DICCH</name>
<protein>
    <submittedName>
        <fullName evidence="6">Putative regulatory protein</fullName>
    </submittedName>
</protein>
<dbReference type="InterPro" id="IPR037171">
    <property type="entry name" value="NagB/RpiA_transferase-like"/>
</dbReference>
<reference evidence="6" key="1">
    <citation type="submission" date="2002-04" db="EMBL/GenBank/DDBJ databases">
        <title>DNA sequence complementing glycine betaine sensitivity of rfb strains of Pectobacterium chrysanthemi.</title>
        <authorList>
            <person name="Bonnassie S."/>
            <person name="Touze T."/>
            <person name="Blanco C."/>
            <person name="Georgeault S."/>
        </authorList>
    </citation>
    <scope>NUCLEOTIDE SEQUENCE</scope>
</reference>
<dbReference type="InterPro" id="IPR036388">
    <property type="entry name" value="WH-like_DNA-bd_sf"/>
</dbReference>
<dbReference type="PANTHER" id="PTHR30363">
    <property type="entry name" value="HTH-TYPE TRANSCRIPTIONAL REGULATOR SRLR-RELATED"/>
    <property type="match status" value="1"/>
</dbReference>
<dbReference type="Gene3D" id="1.10.10.10">
    <property type="entry name" value="Winged helix-like DNA-binding domain superfamily/Winged helix DNA-binding domain"/>
    <property type="match status" value="1"/>
</dbReference>
<dbReference type="SUPFAM" id="SSF100950">
    <property type="entry name" value="NagB/RpiA/CoA transferase-like"/>
    <property type="match status" value="1"/>
</dbReference>
<dbReference type="GO" id="GO:0003700">
    <property type="term" value="F:DNA-binding transcription factor activity"/>
    <property type="evidence" value="ECO:0007669"/>
    <property type="project" value="InterPro"/>
</dbReference>
<evidence type="ECO:0000256" key="2">
    <source>
        <dbReference type="ARBA" id="ARBA00023015"/>
    </source>
</evidence>
<sequence>MLEETRLHRIRLLLSSLNRVTTDHIIQHLGVSRETVRRDVLKLEAQGVLRRVHGGIVATGTEPEPPLSVRNTVREQEKLAIARLAVQQLKAGQTLFIDAGSTTTLLAGELLPLPGMTIITNSLNVALKLTSGDADERLPHEVILLGGHMASAQATSGALTVTEIPAYRADIALLSPVGIASQSGASSFSHHEAAIAGAMARCARQRIMLADHSKVGVTSRILYAAPTDIDMLITDAASVHNADYPALQAACGQVLLA</sequence>
<dbReference type="InterPro" id="IPR018356">
    <property type="entry name" value="Tscrpt_reg_HTH_DeoR_CS"/>
</dbReference>
<dbReference type="InterPro" id="IPR014036">
    <property type="entry name" value="DeoR-like_C"/>
</dbReference>
<dbReference type="InterPro" id="IPR050313">
    <property type="entry name" value="Carb_Metab_HTH_regulators"/>
</dbReference>
<dbReference type="PRINTS" id="PR00037">
    <property type="entry name" value="HTHLACR"/>
</dbReference>
<dbReference type="Pfam" id="PF08220">
    <property type="entry name" value="HTH_DeoR"/>
    <property type="match status" value="1"/>
</dbReference>
<accession>Q8L2G6</accession>
<dbReference type="PANTHER" id="PTHR30363:SF4">
    <property type="entry name" value="GLYCEROL-3-PHOSPHATE REGULON REPRESSOR"/>
    <property type="match status" value="1"/>
</dbReference>
<feature type="domain" description="HTH deoR-type" evidence="5">
    <location>
        <begin position="3"/>
        <end position="58"/>
    </location>
</feature>
<dbReference type="PROSITE" id="PS00894">
    <property type="entry name" value="HTH_DEOR_1"/>
    <property type="match status" value="1"/>
</dbReference>
<keyword evidence="2" id="KW-0805">Transcription regulation</keyword>
<dbReference type="SMART" id="SM01134">
    <property type="entry name" value="DeoRC"/>
    <property type="match status" value="1"/>
</dbReference>
<dbReference type="Pfam" id="PF00455">
    <property type="entry name" value="DeoRC"/>
    <property type="match status" value="1"/>
</dbReference>
<evidence type="ECO:0000313" key="6">
    <source>
        <dbReference type="EMBL" id="AAM33317.1"/>
    </source>
</evidence>
<evidence type="ECO:0000256" key="3">
    <source>
        <dbReference type="ARBA" id="ARBA00023125"/>
    </source>
</evidence>
<evidence type="ECO:0000256" key="1">
    <source>
        <dbReference type="ARBA" id="ARBA00022491"/>
    </source>
</evidence>
<dbReference type="Gene3D" id="3.40.50.1360">
    <property type="match status" value="1"/>
</dbReference>
<evidence type="ECO:0000259" key="5">
    <source>
        <dbReference type="PROSITE" id="PS51000"/>
    </source>
</evidence>
<keyword evidence="4" id="KW-0804">Transcription</keyword>
<keyword evidence="1" id="KW-0678">Repressor</keyword>
<organism evidence="6">
    <name type="scientific">Dickeya chrysanthemi</name>
    <name type="common">Pectobacterium chrysanthemi</name>
    <name type="synonym">Erwinia chrysanthemi</name>
    <dbReference type="NCBI Taxonomy" id="556"/>
    <lineage>
        <taxon>Bacteria</taxon>
        <taxon>Pseudomonadati</taxon>
        <taxon>Pseudomonadota</taxon>
        <taxon>Gammaproteobacteria</taxon>
        <taxon>Enterobacterales</taxon>
        <taxon>Pectobacteriaceae</taxon>
        <taxon>Dickeya</taxon>
    </lineage>
</organism>
<evidence type="ECO:0000256" key="4">
    <source>
        <dbReference type="ARBA" id="ARBA00023163"/>
    </source>
</evidence>
<dbReference type="InterPro" id="IPR001034">
    <property type="entry name" value="DeoR_HTH"/>
</dbReference>
<dbReference type="SMART" id="SM00420">
    <property type="entry name" value="HTH_DEOR"/>
    <property type="match status" value="1"/>
</dbReference>
<dbReference type="PROSITE" id="PS51000">
    <property type="entry name" value="HTH_DEOR_2"/>
    <property type="match status" value="1"/>
</dbReference>
<dbReference type="SUPFAM" id="SSF46785">
    <property type="entry name" value="Winged helix' DNA-binding domain"/>
    <property type="match status" value="1"/>
</dbReference>
<dbReference type="AlphaFoldDB" id="Q8L2G6"/>
<dbReference type="InterPro" id="IPR036390">
    <property type="entry name" value="WH_DNA-bd_sf"/>
</dbReference>
<keyword evidence="3" id="KW-0238">DNA-binding</keyword>
<dbReference type="EMBL" id="AF503595">
    <property type="protein sequence ID" value="AAM33317.1"/>
    <property type="molecule type" value="Genomic_DNA"/>
</dbReference>